<sequence>MPDEGWRNRLNLSRIDEVLNELSHSDILSKLLDGTYVYDFWEPDGPSDDAIAEHIKSLGLLVSESFSHPLMALYRLGSFQADSFLKSRVESIFGRKHTFLLNTSGTGKTRLLFEGLSKNWGLYFTASVDSTGLGMVDLNAIIGFRSDLTAETDFSTPLEITPQSTLENPQQLDVNLQLARKHLSTLLLSRLFFFKSYLNAVALRGASVQDTSTWLKLQLGSLVEECDIYGRYFHNIVRRSIPDHNDIDDAVAGILSEIIPMLDAMGIERIFIVIDEANSAVQTLSGAFGEDDGVFKPIPTLKVLLQAWMYHLQTYPGRFTFVVAGTEIPRDPFSTGDEWNHWVWSSNTGAFDEEVSQKRWAMSMLPPTICNSPDGELFVARLWKWARGRRVFAKSTVHRVTAALMSVIIENKFADLHLYLDSYIHAVTNGYWPYDYDKDDQRPAVYIPYKPVSFDILERDQRLASCMHDVLLSLLFRGKEHPRFAQGDVALVNNTFGRFIDDRCQIIAIDEPFIIAGAAKWFTKSAHSLVDYSYFCSHVMTPSITPRHALHFIALCLAAAFDRDLTSIFTVSHHTKPLQDVSLHLLSFGPDLVDEPLSYSQQLSTNIMTWSSSPEETISWLNNHHTPFCLHSSKTGEMTLMFALRSSSEQRFWVFLRVLLPLSEDEDVVERGRALMDSCHPSSLFQGPLSDAAAKALESLPDLWSAAGTCGVLRVIASFDQTVDFAGLGSDDSSHIAILDMRPIRTSTHSWANNTAIAKDITNSIVKSAVEEWPKPEQGVTKGTETTTVSTPQPSELTEDPGPSRRRPVPSPPSKSDSKRKKTGRKGSPPQPEPKPKDKPAPKPRATRKKKTSDIPVAGLRRSERLKQQKK</sequence>
<reference evidence="2 3" key="1">
    <citation type="submission" date="2024-02" db="EMBL/GenBank/DDBJ databases">
        <title>A draft genome for the cacao thread blight pathogen Marasmius crinis-equi.</title>
        <authorList>
            <person name="Cohen S.P."/>
            <person name="Baruah I.K."/>
            <person name="Amoako-Attah I."/>
            <person name="Bukari Y."/>
            <person name="Meinhardt L.W."/>
            <person name="Bailey B.A."/>
        </authorList>
    </citation>
    <scope>NUCLEOTIDE SEQUENCE [LARGE SCALE GENOMIC DNA]</scope>
    <source>
        <strain evidence="2 3">GH-76</strain>
    </source>
</reference>
<feature type="compositionally biased region" description="Low complexity" evidence="1">
    <location>
        <begin position="779"/>
        <end position="791"/>
    </location>
</feature>
<dbReference type="EMBL" id="JBAHYK010000406">
    <property type="protein sequence ID" value="KAL0574349.1"/>
    <property type="molecule type" value="Genomic_DNA"/>
</dbReference>
<evidence type="ECO:0000313" key="3">
    <source>
        <dbReference type="Proteomes" id="UP001465976"/>
    </source>
</evidence>
<feature type="region of interest" description="Disordered" evidence="1">
    <location>
        <begin position="772"/>
        <end position="871"/>
    </location>
</feature>
<name>A0ABR3FGN7_9AGAR</name>
<feature type="compositionally biased region" description="Basic and acidic residues" evidence="1">
    <location>
        <begin position="861"/>
        <end position="871"/>
    </location>
</feature>
<gene>
    <name evidence="2" type="ORF">V5O48_007611</name>
</gene>
<proteinExistence type="predicted"/>
<keyword evidence="3" id="KW-1185">Reference proteome</keyword>
<evidence type="ECO:0000256" key="1">
    <source>
        <dbReference type="SAM" id="MobiDB-lite"/>
    </source>
</evidence>
<evidence type="ECO:0000313" key="2">
    <source>
        <dbReference type="EMBL" id="KAL0574349.1"/>
    </source>
</evidence>
<organism evidence="2 3">
    <name type="scientific">Marasmius crinis-equi</name>
    <dbReference type="NCBI Taxonomy" id="585013"/>
    <lineage>
        <taxon>Eukaryota</taxon>
        <taxon>Fungi</taxon>
        <taxon>Dikarya</taxon>
        <taxon>Basidiomycota</taxon>
        <taxon>Agaricomycotina</taxon>
        <taxon>Agaricomycetes</taxon>
        <taxon>Agaricomycetidae</taxon>
        <taxon>Agaricales</taxon>
        <taxon>Marasmiineae</taxon>
        <taxon>Marasmiaceae</taxon>
        <taxon>Marasmius</taxon>
    </lineage>
</organism>
<comment type="caution">
    <text evidence="2">The sequence shown here is derived from an EMBL/GenBank/DDBJ whole genome shotgun (WGS) entry which is preliminary data.</text>
</comment>
<dbReference type="Proteomes" id="UP001465976">
    <property type="component" value="Unassembled WGS sequence"/>
</dbReference>
<accession>A0ABR3FGN7</accession>
<protein>
    <submittedName>
        <fullName evidence="2">Uncharacterized protein</fullName>
    </submittedName>
</protein>